<dbReference type="InterPro" id="IPR002716">
    <property type="entry name" value="PIN_dom"/>
</dbReference>
<dbReference type="InterPro" id="IPR029060">
    <property type="entry name" value="PIN-like_dom_sf"/>
</dbReference>
<evidence type="ECO:0000313" key="8">
    <source>
        <dbReference type="EMBL" id="MBB5272878.1"/>
    </source>
</evidence>
<organism evidence="8 9">
    <name type="scientific">Quisquiliibacterium transsilvanicum</name>
    <dbReference type="NCBI Taxonomy" id="1549638"/>
    <lineage>
        <taxon>Bacteria</taxon>
        <taxon>Pseudomonadati</taxon>
        <taxon>Pseudomonadota</taxon>
        <taxon>Betaproteobacteria</taxon>
        <taxon>Burkholderiales</taxon>
        <taxon>Burkholderiaceae</taxon>
        <taxon>Quisquiliibacterium</taxon>
    </lineage>
</organism>
<dbReference type="RefSeq" id="WP_183968840.1">
    <property type="nucleotide sequence ID" value="NZ_BAABEW010000012.1"/>
</dbReference>
<dbReference type="SUPFAM" id="SSF88723">
    <property type="entry name" value="PIN domain-like"/>
    <property type="match status" value="1"/>
</dbReference>
<keyword evidence="4 6" id="KW-0378">Hydrolase</keyword>
<dbReference type="PANTHER" id="PTHR42740">
    <property type="entry name" value="RIBONUCLEASE VAPC3"/>
    <property type="match status" value="1"/>
</dbReference>
<comment type="cofactor">
    <cofactor evidence="6">
        <name>Mg(2+)</name>
        <dbReference type="ChEBI" id="CHEBI:18420"/>
    </cofactor>
</comment>
<accession>A0A7W8M9H2</accession>
<evidence type="ECO:0000256" key="4">
    <source>
        <dbReference type="ARBA" id="ARBA00022801"/>
    </source>
</evidence>
<dbReference type="InterPro" id="IPR051749">
    <property type="entry name" value="PINc/VapC_TA_RNase"/>
</dbReference>
<evidence type="ECO:0000256" key="6">
    <source>
        <dbReference type="HAMAP-Rule" id="MF_00265"/>
    </source>
</evidence>
<keyword evidence="9" id="KW-1185">Reference proteome</keyword>
<keyword evidence="1 6" id="KW-1277">Toxin-antitoxin system</keyword>
<dbReference type="InterPro" id="IPR022907">
    <property type="entry name" value="VapC_family"/>
</dbReference>
<dbReference type="CDD" id="cd18760">
    <property type="entry name" value="PIN_MtVapC3-like"/>
    <property type="match status" value="1"/>
</dbReference>
<dbReference type="EC" id="3.1.-.-" evidence="6"/>
<evidence type="ECO:0000256" key="3">
    <source>
        <dbReference type="ARBA" id="ARBA00022723"/>
    </source>
</evidence>
<comment type="function">
    <text evidence="6">Toxic component of a toxin-antitoxin (TA) system. An RNase.</text>
</comment>
<feature type="binding site" evidence="6">
    <location>
        <position position="96"/>
    </location>
    <ligand>
        <name>Mg(2+)</name>
        <dbReference type="ChEBI" id="CHEBI:18420"/>
    </ligand>
</feature>
<dbReference type="GO" id="GO:0000287">
    <property type="term" value="F:magnesium ion binding"/>
    <property type="evidence" value="ECO:0007669"/>
    <property type="project" value="UniProtKB-UniRule"/>
</dbReference>
<protein>
    <recommendedName>
        <fullName evidence="6">Ribonuclease VapC</fullName>
        <shortName evidence="6">RNase VapC</shortName>
        <ecNumber evidence="6">3.1.-.-</ecNumber>
    </recommendedName>
    <alternativeName>
        <fullName evidence="6">Toxin VapC</fullName>
    </alternativeName>
</protein>
<dbReference type="Pfam" id="PF01850">
    <property type="entry name" value="PIN"/>
    <property type="match status" value="1"/>
</dbReference>
<dbReference type="PANTHER" id="PTHR42740:SF1">
    <property type="entry name" value="RIBONUCLEASE VAPC3"/>
    <property type="match status" value="1"/>
</dbReference>
<comment type="caution">
    <text evidence="8">The sequence shown here is derived from an EMBL/GenBank/DDBJ whole genome shotgun (WGS) entry which is preliminary data.</text>
</comment>
<feature type="binding site" evidence="6">
    <location>
        <position position="5"/>
    </location>
    <ligand>
        <name>Mg(2+)</name>
        <dbReference type="ChEBI" id="CHEBI:18420"/>
    </ligand>
</feature>
<keyword evidence="3 6" id="KW-0479">Metal-binding</keyword>
<evidence type="ECO:0000313" key="9">
    <source>
        <dbReference type="Proteomes" id="UP000532440"/>
    </source>
</evidence>
<keyword evidence="6" id="KW-0800">Toxin</keyword>
<dbReference type="Proteomes" id="UP000532440">
    <property type="component" value="Unassembled WGS sequence"/>
</dbReference>
<proteinExistence type="inferred from homology"/>
<evidence type="ECO:0000259" key="7">
    <source>
        <dbReference type="Pfam" id="PF01850"/>
    </source>
</evidence>
<dbReference type="EMBL" id="JACHGB010000005">
    <property type="protein sequence ID" value="MBB5272878.1"/>
    <property type="molecule type" value="Genomic_DNA"/>
</dbReference>
<dbReference type="Gene3D" id="3.40.50.1010">
    <property type="entry name" value="5'-nuclease"/>
    <property type="match status" value="1"/>
</dbReference>
<dbReference type="AlphaFoldDB" id="A0A7W8M9H2"/>
<keyword evidence="5 6" id="KW-0460">Magnesium</keyword>
<evidence type="ECO:0000256" key="5">
    <source>
        <dbReference type="ARBA" id="ARBA00022842"/>
    </source>
</evidence>
<dbReference type="HAMAP" id="MF_00265">
    <property type="entry name" value="VapC_Nob1"/>
    <property type="match status" value="1"/>
</dbReference>
<reference evidence="8 9" key="1">
    <citation type="submission" date="2020-08" db="EMBL/GenBank/DDBJ databases">
        <title>Genomic Encyclopedia of Type Strains, Phase IV (KMG-IV): sequencing the most valuable type-strain genomes for metagenomic binning, comparative biology and taxonomic classification.</title>
        <authorList>
            <person name="Goeker M."/>
        </authorList>
    </citation>
    <scope>NUCLEOTIDE SEQUENCE [LARGE SCALE GENOMIC DNA]</scope>
    <source>
        <strain evidence="8 9">DSM 29781</strain>
    </source>
</reference>
<sequence length="133" mass="14691">MIVVDSGVWIDYFNGVASPATDRLDALLGVEPLAVGDVILAEVLQGFRSDADYRTARSLMSSLIVVGMLGEANAIRCADNFRALRKRGVTIRKTIDVFIATYCIENKCPLLFQDQDFLLFVEHLGLVPVIRSE</sequence>
<gene>
    <name evidence="6" type="primary">vapC</name>
    <name evidence="8" type="ORF">HNQ70_002901</name>
</gene>
<dbReference type="GO" id="GO:0090729">
    <property type="term" value="F:toxin activity"/>
    <property type="evidence" value="ECO:0007669"/>
    <property type="project" value="UniProtKB-KW"/>
</dbReference>
<feature type="domain" description="PIN" evidence="7">
    <location>
        <begin position="2"/>
        <end position="117"/>
    </location>
</feature>
<keyword evidence="2 6" id="KW-0540">Nuclease</keyword>
<evidence type="ECO:0000256" key="1">
    <source>
        <dbReference type="ARBA" id="ARBA00022649"/>
    </source>
</evidence>
<dbReference type="GO" id="GO:0004540">
    <property type="term" value="F:RNA nuclease activity"/>
    <property type="evidence" value="ECO:0007669"/>
    <property type="project" value="InterPro"/>
</dbReference>
<name>A0A7W8M9H2_9BURK</name>
<evidence type="ECO:0000256" key="2">
    <source>
        <dbReference type="ARBA" id="ARBA00022722"/>
    </source>
</evidence>
<comment type="similarity">
    <text evidence="6">Belongs to the PINc/VapC protein family.</text>
</comment>
<dbReference type="GO" id="GO:0016787">
    <property type="term" value="F:hydrolase activity"/>
    <property type="evidence" value="ECO:0007669"/>
    <property type="project" value="UniProtKB-KW"/>
</dbReference>